<dbReference type="Gene3D" id="1.10.260.40">
    <property type="entry name" value="lambda repressor-like DNA-binding domains"/>
    <property type="match status" value="1"/>
</dbReference>
<name>A0ABN2SYX3_9ACTN</name>
<keyword evidence="1" id="KW-0238">DNA-binding</keyword>
<dbReference type="Proteomes" id="UP001500897">
    <property type="component" value="Unassembled WGS sequence"/>
</dbReference>
<dbReference type="SUPFAM" id="SSF51182">
    <property type="entry name" value="RmlC-like cupins"/>
    <property type="match status" value="1"/>
</dbReference>
<keyword evidence="4" id="KW-1185">Reference proteome</keyword>
<dbReference type="InterPro" id="IPR001387">
    <property type="entry name" value="Cro/C1-type_HTH"/>
</dbReference>
<dbReference type="InterPro" id="IPR010982">
    <property type="entry name" value="Lambda_DNA-bd_dom_sf"/>
</dbReference>
<evidence type="ECO:0000259" key="2">
    <source>
        <dbReference type="PROSITE" id="PS50943"/>
    </source>
</evidence>
<evidence type="ECO:0000313" key="3">
    <source>
        <dbReference type="EMBL" id="GAA2094441.1"/>
    </source>
</evidence>
<dbReference type="PROSITE" id="PS50943">
    <property type="entry name" value="HTH_CROC1"/>
    <property type="match status" value="1"/>
</dbReference>
<protein>
    <submittedName>
        <fullName evidence="3">XRE family transcriptional regulator</fullName>
    </submittedName>
</protein>
<dbReference type="InterPro" id="IPR050807">
    <property type="entry name" value="TransReg_Diox_bact_type"/>
</dbReference>
<feature type="domain" description="HTH cro/C1-type" evidence="2">
    <location>
        <begin position="16"/>
        <end position="70"/>
    </location>
</feature>
<gene>
    <name evidence="3" type="ORF">GCM10009759_21920</name>
</gene>
<proteinExistence type="predicted"/>
<sequence length="181" mass="19087">MSEATERLRAAIAGNLKHARLVRGMSLRDLAERAGVSKGLLSQLEHSAANPTIEALGAVAAALGLEVADLIRTPLFEPQVLSARSPEEAARTLFASSEARRVGLYETALPPGGSHDSAPHGRGSEEFAYVLSGAVVLTLEQRSVSLRAGEAVRFSGEGEHSYQAAGDRPVELITMLSMPSD</sequence>
<dbReference type="CDD" id="cd02209">
    <property type="entry name" value="cupin_XRE_C"/>
    <property type="match status" value="1"/>
</dbReference>
<reference evidence="4" key="1">
    <citation type="journal article" date="2019" name="Int. J. Syst. Evol. Microbiol.">
        <title>The Global Catalogue of Microorganisms (GCM) 10K type strain sequencing project: providing services to taxonomists for standard genome sequencing and annotation.</title>
        <authorList>
            <consortium name="The Broad Institute Genomics Platform"/>
            <consortium name="The Broad Institute Genome Sequencing Center for Infectious Disease"/>
            <person name="Wu L."/>
            <person name="Ma J."/>
        </authorList>
    </citation>
    <scope>NUCLEOTIDE SEQUENCE [LARGE SCALE GENOMIC DNA]</scope>
    <source>
        <strain evidence="4">JCM 14559</strain>
    </source>
</reference>
<dbReference type="EMBL" id="BAAANS010000011">
    <property type="protein sequence ID" value="GAA2094441.1"/>
    <property type="molecule type" value="Genomic_DNA"/>
</dbReference>
<dbReference type="SMART" id="SM00530">
    <property type="entry name" value="HTH_XRE"/>
    <property type="match status" value="1"/>
</dbReference>
<comment type="caution">
    <text evidence="3">The sequence shown here is derived from an EMBL/GenBank/DDBJ whole genome shotgun (WGS) entry which is preliminary data.</text>
</comment>
<evidence type="ECO:0000313" key="4">
    <source>
        <dbReference type="Proteomes" id="UP001500897"/>
    </source>
</evidence>
<dbReference type="CDD" id="cd00093">
    <property type="entry name" value="HTH_XRE"/>
    <property type="match status" value="1"/>
</dbReference>
<dbReference type="PANTHER" id="PTHR46797">
    <property type="entry name" value="HTH-TYPE TRANSCRIPTIONAL REGULATOR"/>
    <property type="match status" value="1"/>
</dbReference>
<dbReference type="Pfam" id="PF07883">
    <property type="entry name" value="Cupin_2"/>
    <property type="match status" value="1"/>
</dbReference>
<dbReference type="InterPro" id="IPR013096">
    <property type="entry name" value="Cupin_2"/>
</dbReference>
<dbReference type="SUPFAM" id="SSF47413">
    <property type="entry name" value="lambda repressor-like DNA-binding domains"/>
    <property type="match status" value="1"/>
</dbReference>
<dbReference type="Gene3D" id="2.60.120.10">
    <property type="entry name" value="Jelly Rolls"/>
    <property type="match status" value="1"/>
</dbReference>
<evidence type="ECO:0000256" key="1">
    <source>
        <dbReference type="ARBA" id="ARBA00023125"/>
    </source>
</evidence>
<dbReference type="InterPro" id="IPR011051">
    <property type="entry name" value="RmlC_Cupin_sf"/>
</dbReference>
<dbReference type="RefSeq" id="WP_344551773.1">
    <property type="nucleotide sequence ID" value="NZ_BAAANS010000011.1"/>
</dbReference>
<accession>A0ABN2SYX3</accession>
<dbReference type="PANTHER" id="PTHR46797:SF1">
    <property type="entry name" value="METHYLPHOSPHONATE SYNTHASE"/>
    <property type="match status" value="1"/>
</dbReference>
<dbReference type="Pfam" id="PF01381">
    <property type="entry name" value="HTH_3"/>
    <property type="match status" value="1"/>
</dbReference>
<dbReference type="InterPro" id="IPR014710">
    <property type="entry name" value="RmlC-like_jellyroll"/>
</dbReference>
<organism evidence="3 4">
    <name type="scientific">Kitasatospora saccharophila</name>
    <dbReference type="NCBI Taxonomy" id="407973"/>
    <lineage>
        <taxon>Bacteria</taxon>
        <taxon>Bacillati</taxon>
        <taxon>Actinomycetota</taxon>
        <taxon>Actinomycetes</taxon>
        <taxon>Kitasatosporales</taxon>
        <taxon>Streptomycetaceae</taxon>
        <taxon>Kitasatospora</taxon>
    </lineage>
</organism>